<dbReference type="OrthoDB" id="6777148at2759"/>
<feature type="region of interest" description="Disordered" evidence="8">
    <location>
        <begin position="1563"/>
        <end position="1589"/>
    </location>
</feature>
<dbReference type="PANTHER" id="PTHR10997">
    <property type="entry name" value="IMPORTIN-7, 8, 11"/>
    <property type="match status" value="1"/>
</dbReference>
<dbReference type="EMBL" id="OU896711">
    <property type="protein sequence ID" value="CAH1171328.1"/>
    <property type="molecule type" value="Genomic_DNA"/>
</dbReference>
<dbReference type="GO" id="GO:0005635">
    <property type="term" value="C:nuclear envelope"/>
    <property type="evidence" value="ECO:0007669"/>
    <property type="project" value="TreeGrafter"/>
</dbReference>
<evidence type="ECO:0000256" key="8">
    <source>
        <dbReference type="SAM" id="MobiDB-lite"/>
    </source>
</evidence>
<dbReference type="Pfam" id="PF03810">
    <property type="entry name" value="IBN_N"/>
    <property type="match status" value="2"/>
</dbReference>
<evidence type="ECO:0000256" key="2">
    <source>
        <dbReference type="ARBA" id="ARBA00004496"/>
    </source>
</evidence>
<keyword evidence="7" id="KW-0539">Nucleus</keyword>
<evidence type="ECO:0000313" key="10">
    <source>
        <dbReference type="EMBL" id="CAH1171328.1"/>
    </source>
</evidence>
<dbReference type="GO" id="GO:0006606">
    <property type="term" value="P:protein import into nucleus"/>
    <property type="evidence" value="ECO:0007669"/>
    <property type="project" value="TreeGrafter"/>
</dbReference>
<organism evidence="10 11">
    <name type="scientific">Phaedon cochleariae</name>
    <name type="common">Mustard beetle</name>
    <dbReference type="NCBI Taxonomy" id="80249"/>
    <lineage>
        <taxon>Eukaryota</taxon>
        <taxon>Metazoa</taxon>
        <taxon>Ecdysozoa</taxon>
        <taxon>Arthropoda</taxon>
        <taxon>Hexapoda</taxon>
        <taxon>Insecta</taxon>
        <taxon>Pterygota</taxon>
        <taxon>Neoptera</taxon>
        <taxon>Endopterygota</taxon>
        <taxon>Coleoptera</taxon>
        <taxon>Polyphaga</taxon>
        <taxon>Cucujiformia</taxon>
        <taxon>Chrysomeloidea</taxon>
        <taxon>Chrysomelidae</taxon>
        <taxon>Chrysomelinae</taxon>
        <taxon>Chrysomelini</taxon>
        <taxon>Phaedon</taxon>
    </lineage>
</organism>
<keyword evidence="6" id="KW-0653">Protein transport</keyword>
<keyword evidence="5" id="KW-0963">Cytoplasm</keyword>
<name>A0A9P0DWN3_PHACE</name>
<feature type="domain" description="Importin N-terminal" evidence="9">
    <location>
        <begin position="22"/>
        <end position="101"/>
    </location>
</feature>
<dbReference type="GO" id="GO:0005829">
    <property type="term" value="C:cytosol"/>
    <property type="evidence" value="ECO:0007669"/>
    <property type="project" value="TreeGrafter"/>
</dbReference>
<accession>A0A9P0DWN3</accession>
<evidence type="ECO:0000256" key="7">
    <source>
        <dbReference type="ARBA" id="ARBA00023242"/>
    </source>
</evidence>
<dbReference type="FunFam" id="1.25.10.10:FF:000813">
    <property type="entry name" value="D-Importin 7/RanBP7"/>
    <property type="match status" value="2"/>
</dbReference>
<evidence type="ECO:0000256" key="4">
    <source>
        <dbReference type="ARBA" id="ARBA00022448"/>
    </source>
</evidence>
<reference evidence="10" key="2">
    <citation type="submission" date="2022-10" db="EMBL/GenBank/DDBJ databases">
        <authorList>
            <consortium name="ENA_rothamsted_submissions"/>
            <consortium name="culmorum"/>
            <person name="King R."/>
        </authorList>
    </citation>
    <scope>NUCLEOTIDE SEQUENCE</scope>
</reference>
<keyword evidence="4" id="KW-0813">Transport</keyword>
<gene>
    <name evidence="10" type="ORF">PHAECO_LOCUS9657</name>
</gene>
<sequence>MEIRKLIDLLRATIDPNQRQQAELQLDQIHKIIGFAPSLLQVIMMSDCDMPVRQAGAIYLKNLVSTSWQDREAEPCQPTPFALHEQDRSLIRDSIVDAVVHAPDLIRTQLCTCVNHMVKHDFPGRWTQIVDKISVYLSNPDPSGWLGSLLCLYQLVKNFEYKKAEERGPLHEAMNLLLPQLYQLEVRLLPDPSEQSVLLQKQGLKVYFALTQYILPLDLISRECFAQWMEVCRQVVERPVPPAALQPDEDERPDLPWWKCKKWALHVLYRMFERYGSPGHVTKEYNEFAEWYLQTFSSGILEVLLRVLDSYRGGHWVPPRVLQQTLNYLNQAVSHGHTWKILKPHMPAIIQDVLFPLMSYSAEDHELWTVDPHEYIRVKFDVFEDFVSPVTASQTLLHSSCKKRKGVLQKTMLMLTQVLTNAATEPAQKDGALHMVGSLADVLLKKKVYRDQLDTLFVKYVFPEFRSDRGHMRARACWVMHYFAEYSSNVLMDAVNLTVHALLYDKDLPVKVEAAIALQSLLNHQDKAQKFIEPQVKQIALELLTIIRETENEDVTGVMQKLVCVYTQQLTPIAVEICQHLAATFNQVLDTDEGSDEKAITAMGLLNTIETLLTVMDEQPEVMQLLEPTVLQVIAHVLQNEVHEFYEEVLALIYDLTSKQISPDMWKVFELLYQVFMKNGIDHFTDMMPALHNYITIDTNAFLSNEQRLLAIFNMCKEILTKIHKIIGFAPSLLQVIMMSDCDMPVRQAGAIYLKNLVSTSWQDREAEPCQPTPFALHEQDRSLIRDSIVDAVVHAPDLIRTQLCTCVNHMVKHDFPGRWTQIVDKISVYLSNPDPSGWLGSLLCLYQLVKNFEYKKAEERGPLHEAMNLLLPQLYQLEVRLLPDPSEQSVLLQKQGLKVYFALTQYILPLDLISRECFAQWMEVCRQVVERPVPPAALQPDEDERPDLPWWKCKKWALHVLYRMFERYGSPGHVTKEYNEFAEWYLQTFSSGILEVLLRVLDSYRGGHWVPPRVLQQTLNYLNQAVSHGHTWKILKPHMPAIIQDVLFPLMSYSAEDHELWTVDPHEYIRVKFDVFEDFVSPVTASQTLLHSSCKKRKGVLQKTMLMLTQVLTNAATEPAQKDGALHMVGSLADVLLKKKVYRDQLDTLFVKYVFPEFRSDRGHMRARACWVMHYFAEYSSNVLMDAVNLTVHALLYDKDLPVKVEAAIALQSLLNHQDKAQKFIEPQVKQIALELLTIIRETENEDVTGVMQKLVCVYTQQLTPIAVEICQHLAATFNQVLDTDEGSDEKAITAMGLLNTIETLLTVMDEQPEVMQLLEPTVLQVIAHVLQNEVHEFYEEVLALIYDLTSKQISPDMWKVFELLYQVFMKNGIDHFTDMMPALHNYITIDTNAFLSNEQRLLAIFNMCKEILTKDCGEDPESHAAKLLEVVLLQCRKKIDQAAPMLVELAATRLLREVKTSELRTMLLQVLIAALYYDPQLLFSVLQKMPDFTNHFIKQWLHDADCFLGIHDRKLCVLGLCTLITMPTRPPALLEVAGKVVPSLILLFDGLKRAYAAKAAEGAEEEESDSSDGEIEGDLLSSDEDELDDQGQDYLENLSRRATSAAAPQGMSVAATINDLVDGSDDDDDDSDFEANEETVLESYTTPLDDEDCDVDEYQAFKQVMTALQNQDPDWYNALTNGLTEAQVKSLGEICVLAEQRAAARESKRIEQQGGYIFTQQAVPTSFKFGDGNS</sequence>
<feature type="compositionally biased region" description="Acidic residues" evidence="8">
    <location>
        <begin position="1564"/>
        <end position="1589"/>
    </location>
</feature>
<evidence type="ECO:0000259" key="9">
    <source>
        <dbReference type="PROSITE" id="PS50166"/>
    </source>
</evidence>
<dbReference type="InterPro" id="IPR011989">
    <property type="entry name" value="ARM-like"/>
</dbReference>
<evidence type="ECO:0000313" key="11">
    <source>
        <dbReference type="Proteomes" id="UP001153737"/>
    </source>
</evidence>
<reference evidence="10" key="1">
    <citation type="submission" date="2022-01" db="EMBL/GenBank/DDBJ databases">
        <authorList>
            <person name="King R."/>
        </authorList>
    </citation>
    <scope>NUCLEOTIDE SEQUENCE</scope>
</reference>
<dbReference type="InterPro" id="IPR016024">
    <property type="entry name" value="ARM-type_fold"/>
</dbReference>
<dbReference type="SMART" id="SM00913">
    <property type="entry name" value="IBN_N"/>
    <property type="match status" value="2"/>
</dbReference>
<comment type="subcellular location">
    <subcellularLocation>
        <location evidence="2">Cytoplasm</location>
    </subcellularLocation>
    <subcellularLocation>
        <location evidence="1">Nucleus</location>
    </subcellularLocation>
</comment>
<dbReference type="Gene3D" id="1.25.10.10">
    <property type="entry name" value="Leucine-rich Repeat Variant"/>
    <property type="match status" value="2"/>
</dbReference>
<dbReference type="GO" id="GO:0031267">
    <property type="term" value="F:small GTPase binding"/>
    <property type="evidence" value="ECO:0007669"/>
    <property type="project" value="InterPro"/>
</dbReference>
<dbReference type="InterPro" id="IPR058669">
    <property type="entry name" value="TPR_IPO7/11-like"/>
</dbReference>
<comment type="similarity">
    <text evidence="3">Belongs to the importin beta family.</text>
</comment>
<dbReference type="SUPFAM" id="SSF48371">
    <property type="entry name" value="ARM repeat"/>
    <property type="match status" value="2"/>
</dbReference>
<proteinExistence type="inferred from homology"/>
<dbReference type="Proteomes" id="UP001153737">
    <property type="component" value="Chromosome 5"/>
</dbReference>
<evidence type="ECO:0000256" key="6">
    <source>
        <dbReference type="ARBA" id="ARBA00022927"/>
    </source>
</evidence>
<dbReference type="Pfam" id="PF25758">
    <property type="entry name" value="TPR_IPO11"/>
    <property type="match status" value="1"/>
</dbReference>
<feature type="domain" description="Importin N-terminal" evidence="9">
    <location>
        <begin position="716"/>
        <end position="795"/>
    </location>
</feature>
<keyword evidence="11" id="KW-1185">Reference proteome</keyword>
<evidence type="ECO:0000256" key="1">
    <source>
        <dbReference type="ARBA" id="ARBA00004123"/>
    </source>
</evidence>
<dbReference type="InterPro" id="IPR001494">
    <property type="entry name" value="Importin-beta_N"/>
</dbReference>
<evidence type="ECO:0000256" key="5">
    <source>
        <dbReference type="ARBA" id="ARBA00022490"/>
    </source>
</evidence>
<protein>
    <recommendedName>
        <fullName evidence="9">Importin N-terminal domain-containing protein</fullName>
    </recommendedName>
</protein>
<dbReference type="PANTHER" id="PTHR10997:SF18">
    <property type="entry name" value="D-IMPORTIN 7_RANBP7"/>
    <property type="match status" value="1"/>
</dbReference>
<dbReference type="PROSITE" id="PS50166">
    <property type="entry name" value="IMPORTIN_B_NT"/>
    <property type="match status" value="2"/>
</dbReference>
<evidence type="ECO:0000256" key="3">
    <source>
        <dbReference type="ARBA" id="ARBA00007991"/>
    </source>
</evidence>